<gene>
    <name evidence="1" type="ORF">LAESUDRAFT_657721</name>
</gene>
<dbReference type="SUPFAM" id="SSF52540">
    <property type="entry name" value="P-loop containing nucleoside triphosphate hydrolases"/>
    <property type="match status" value="1"/>
</dbReference>
<proteinExistence type="predicted"/>
<name>A0A165DBV2_9APHY</name>
<evidence type="ECO:0008006" key="3">
    <source>
        <dbReference type="Google" id="ProtNLM"/>
    </source>
</evidence>
<accession>A0A165DBV2</accession>
<reference evidence="1 2" key="1">
    <citation type="journal article" date="2016" name="Mol. Biol. Evol.">
        <title>Comparative Genomics of Early-Diverging Mushroom-Forming Fungi Provides Insights into the Origins of Lignocellulose Decay Capabilities.</title>
        <authorList>
            <person name="Nagy L.G."/>
            <person name="Riley R."/>
            <person name="Tritt A."/>
            <person name="Adam C."/>
            <person name="Daum C."/>
            <person name="Floudas D."/>
            <person name="Sun H."/>
            <person name="Yadav J.S."/>
            <person name="Pangilinan J."/>
            <person name="Larsson K.H."/>
            <person name="Matsuura K."/>
            <person name="Barry K."/>
            <person name="Labutti K."/>
            <person name="Kuo R."/>
            <person name="Ohm R.A."/>
            <person name="Bhattacharya S.S."/>
            <person name="Shirouzu T."/>
            <person name="Yoshinaga Y."/>
            <person name="Martin F.M."/>
            <person name="Grigoriev I.V."/>
            <person name="Hibbett D.S."/>
        </authorList>
    </citation>
    <scope>NUCLEOTIDE SEQUENCE [LARGE SCALE GENOMIC DNA]</scope>
    <source>
        <strain evidence="1 2">93-53</strain>
    </source>
</reference>
<dbReference type="InParanoid" id="A0A165DBV2"/>
<protein>
    <recommendedName>
        <fullName evidence="3">UvrD-like helicase C-terminal domain-containing protein</fullName>
    </recommendedName>
</protein>
<dbReference type="EMBL" id="KV427636">
    <property type="protein sequence ID" value="KZT04516.1"/>
    <property type="molecule type" value="Genomic_DNA"/>
</dbReference>
<sequence>MTAAYAFTDYRSQGQTITYVIVDITTPPGGRMSLFNLYVALSRSSGRETIRILRDFDEMTFFQPIDEMLMKEDGRQEELNVKTKGWWEQMENGMNDNGGN</sequence>
<evidence type="ECO:0000313" key="2">
    <source>
        <dbReference type="Proteomes" id="UP000076871"/>
    </source>
</evidence>
<dbReference type="STRING" id="1314785.A0A165DBV2"/>
<dbReference type="AlphaFoldDB" id="A0A165DBV2"/>
<evidence type="ECO:0000313" key="1">
    <source>
        <dbReference type="EMBL" id="KZT04516.1"/>
    </source>
</evidence>
<dbReference type="RefSeq" id="XP_040762256.1">
    <property type="nucleotide sequence ID" value="XM_040904704.1"/>
</dbReference>
<dbReference type="OrthoDB" id="2986975at2759"/>
<keyword evidence="2" id="KW-1185">Reference proteome</keyword>
<dbReference type="GeneID" id="63821734"/>
<dbReference type="InterPro" id="IPR027417">
    <property type="entry name" value="P-loop_NTPase"/>
</dbReference>
<dbReference type="Proteomes" id="UP000076871">
    <property type="component" value="Unassembled WGS sequence"/>
</dbReference>
<organism evidence="1 2">
    <name type="scientific">Laetiporus sulphureus 93-53</name>
    <dbReference type="NCBI Taxonomy" id="1314785"/>
    <lineage>
        <taxon>Eukaryota</taxon>
        <taxon>Fungi</taxon>
        <taxon>Dikarya</taxon>
        <taxon>Basidiomycota</taxon>
        <taxon>Agaricomycotina</taxon>
        <taxon>Agaricomycetes</taxon>
        <taxon>Polyporales</taxon>
        <taxon>Laetiporus</taxon>
    </lineage>
</organism>